<feature type="compositionally biased region" description="Basic and acidic residues" evidence="4">
    <location>
        <begin position="1"/>
        <end position="23"/>
    </location>
</feature>
<dbReference type="SUPFAM" id="SSF50978">
    <property type="entry name" value="WD40 repeat-like"/>
    <property type="match status" value="1"/>
</dbReference>
<dbReference type="Pfam" id="PF12894">
    <property type="entry name" value="ANAPC4_WD40"/>
    <property type="match status" value="1"/>
</dbReference>
<dbReference type="OrthoDB" id="2161379at2759"/>
<keyword evidence="1 3" id="KW-0853">WD repeat</keyword>
<dbReference type="InterPro" id="IPR036322">
    <property type="entry name" value="WD40_repeat_dom_sf"/>
</dbReference>
<evidence type="ECO:0000313" key="8">
    <source>
        <dbReference type="Proteomes" id="UP000019384"/>
    </source>
</evidence>
<feature type="region of interest" description="Disordered" evidence="4">
    <location>
        <begin position="1"/>
        <end position="102"/>
    </location>
</feature>
<dbReference type="SMART" id="SM00320">
    <property type="entry name" value="WD40"/>
    <property type="match status" value="5"/>
</dbReference>
<dbReference type="InterPro" id="IPR015943">
    <property type="entry name" value="WD40/YVTN_repeat-like_dom_sf"/>
</dbReference>
<evidence type="ECO:0000259" key="6">
    <source>
        <dbReference type="Pfam" id="PF12894"/>
    </source>
</evidence>
<gene>
    <name evidence="7" type="ORF">KUCA_T00004672001</name>
</gene>
<evidence type="ECO:0000313" key="7">
    <source>
        <dbReference type="EMBL" id="CDK28688.1"/>
    </source>
</evidence>
<dbReference type="InterPro" id="IPR022052">
    <property type="entry name" value="Histone-bd_RBBP4-like_N"/>
</dbReference>
<evidence type="ECO:0000256" key="3">
    <source>
        <dbReference type="PROSITE-ProRule" id="PRU00221"/>
    </source>
</evidence>
<evidence type="ECO:0000256" key="4">
    <source>
        <dbReference type="SAM" id="MobiDB-lite"/>
    </source>
</evidence>
<evidence type="ECO:0000256" key="2">
    <source>
        <dbReference type="ARBA" id="ARBA00022737"/>
    </source>
</evidence>
<feature type="domain" description="Anaphase-promoting complex subunit 4-like WD40" evidence="6">
    <location>
        <begin position="298"/>
        <end position="369"/>
    </location>
</feature>
<dbReference type="Proteomes" id="UP000019384">
    <property type="component" value="Unassembled WGS sequence"/>
</dbReference>
<dbReference type="GO" id="GO:0005730">
    <property type="term" value="C:nucleolus"/>
    <property type="evidence" value="ECO:0007669"/>
    <property type="project" value="EnsemblFungi"/>
</dbReference>
<dbReference type="GO" id="GO:0042254">
    <property type="term" value="P:ribosome biogenesis"/>
    <property type="evidence" value="ECO:0007669"/>
    <property type="project" value="EnsemblFungi"/>
</dbReference>
<dbReference type="InterPro" id="IPR051972">
    <property type="entry name" value="Glutamate-rich_WD_repeat"/>
</dbReference>
<name>W6MQR0_9ASCO</name>
<dbReference type="Pfam" id="PF00400">
    <property type="entry name" value="WD40"/>
    <property type="match status" value="1"/>
</dbReference>
<dbReference type="Gene3D" id="2.130.10.10">
    <property type="entry name" value="YVTN repeat-like/Quinoprotein amine dehydrogenase"/>
    <property type="match status" value="1"/>
</dbReference>
<dbReference type="InterPro" id="IPR024977">
    <property type="entry name" value="Apc4-like_WD40_dom"/>
</dbReference>
<protein>
    <submittedName>
        <fullName evidence="7">Uncharacterized protein</fullName>
    </submittedName>
</protein>
<sequence length="503" mass="57091">MSKRAGEHHDDSEKSQIAKHTDDGFNPDRSIDEEQDVEMGEFEDPYGDDIESDGEIVEIDTDGEGDGQDLDQIAEDEERQQEEEEQNTLYLPHKSRPLGPDEMLEPDPTVYEMLHRMNLPWPCMTLDVLPDTLGAERRSWPHSVYLATATQAKRSKDNELIIMKLSSLAKTLVKDDQDDDDDEEEDDDVDYDPILESETIALKDTTNRLRVSPFAAETGEYLTATMSENGDVNIFDISPQFKAFDSPGYMIPKPNKRAIHTIRNHGNVEGYGLDWSPLVQTGALLSGDMSGRVYHTQRTTSKWVTEKFEYQASQASIEDIQWSRNEKTVFATGGTDGYIRIWDIRSKKHKPAINCKASTTDVNVLSWCNKIDYLIASGHDDGSWGVWDLRQFKPNSETYSPVVSFDFHKSAITSIEFNPLDESIVAVSSEDNTVTLWDLAVEADDEEIEQQRQETKELEDIPAQLMFVHWQKDVKDVRWHKQIPGTLCSVGTDGLNVWKTVSV</sequence>
<evidence type="ECO:0000256" key="1">
    <source>
        <dbReference type="ARBA" id="ARBA00022574"/>
    </source>
</evidence>
<feature type="domain" description="Histone-binding protein RBBP4-like N-terminal" evidence="5">
    <location>
        <begin position="101"/>
        <end position="168"/>
    </location>
</feature>
<dbReference type="STRING" id="1382522.W6MQR0"/>
<dbReference type="EMBL" id="HG793129">
    <property type="protein sequence ID" value="CDK28688.1"/>
    <property type="molecule type" value="Genomic_DNA"/>
</dbReference>
<organism evidence="7 8">
    <name type="scientific">Kuraishia capsulata CBS 1993</name>
    <dbReference type="NCBI Taxonomy" id="1382522"/>
    <lineage>
        <taxon>Eukaryota</taxon>
        <taxon>Fungi</taxon>
        <taxon>Dikarya</taxon>
        <taxon>Ascomycota</taxon>
        <taxon>Saccharomycotina</taxon>
        <taxon>Pichiomycetes</taxon>
        <taxon>Pichiales</taxon>
        <taxon>Pichiaceae</taxon>
        <taxon>Kuraishia</taxon>
    </lineage>
</organism>
<dbReference type="GO" id="GO:0051082">
    <property type="term" value="F:unfolded protein binding"/>
    <property type="evidence" value="ECO:0007669"/>
    <property type="project" value="EnsemblFungi"/>
</dbReference>
<dbReference type="GeneID" id="34522066"/>
<dbReference type="HOGENOM" id="CLU_025272_1_1_1"/>
<accession>W6MQR0</accession>
<evidence type="ECO:0000259" key="5">
    <source>
        <dbReference type="Pfam" id="PF12265"/>
    </source>
</evidence>
<proteinExistence type="predicted"/>
<dbReference type="RefSeq" id="XP_022460678.1">
    <property type="nucleotide sequence ID" value="XM_022601431.1"/>
</dbReference>
<dbReference type="PANTHER" id="PTHR45903:SF1">
    <property type="entry name" value="GLUTAMATE-RICH WD REPEAT-CONTAINING PROTEIN 1"/>
    <property type="match status" value="1"/>
</dbReference>
<reference evidence="7" key="1">
    <citation type="submission" date="2013-12" db="EMBL/GenBank/DDBJ databases">
        <authorList>
            <person name="Genoscope - CEA"/>
        </authorList>
    </citation>
    <scope>NUCLEOTIDE SEQUENCE</scope>
    <source>
        <strain evidence="7">CBS 1993</strain>
    </source>
</reference>
<keyword evidence="2" id="KW-0677">Repeat</keyword>
<keyword evidence="8" id="KW-1185">Reference proteome</keyword>
<feature type="repeat" description="WD" evidence="3">
    <location>
        <begin position="310"/>
        <end position="352"/>
    </location>
</feature>
<dbReference type="PROSITE" id="PS50294">
    <property type="entry name" value="WD_REPEATS_REGION"/>
    <property type="match status" value="2"/>
</dbReference>
<dbReference type="AlphaFoldDB" id="W6MQR0"/>
<dbReference type="PROSITE" id="PS50082">
    <property type="entry name" value="WD_REPEATS_2"/>
    <property type="match status" value="2"/>
</dbReference>
<reference evidence="7" key="2">
    <citation type="submission" date="2014-02" db="EMBL/GenBank/DDBJ databases">
        <title>Complete DNA sequence of /Kuraishia capsulata/ illustrates novel genomic features among budding yeasts (/Saccharomycotina/).</title>
        <authorList>
            <person name="Morales L."/>
            <person name="Noel B."/>
            <person name="Porcel B."/>
            <person name="Marcet-Houben M."/>
            <person name="Hullo M-F."/>
            <person name="Sacerdot C."/>
            <person name="Tekaia F."/>
            <person name="Leh-Louis V."/>
            <person name="Despons L."/>
            <person name="Khanna V."/>
            <person name="Aury J-M."/>
            <person name="Barbe V."/>
            <person name="Couloux A."/>
            <person name="Labadie K."/>
            <person name="Pelletier E."/>
            <person name="Souciet J-L."/>
            <person name="Boekhout T."/>
            <person name="Gabaldon T."/>
            <person name="Wincker P."/>
            <person name="Dujon B."/>
        </authorList>
    </citation>
    <scope>NUCLEOTIDE SEQUENCE</scope>
    <source>
        <strain evidence="7">CBS 1993</strain>
    </source>
</reference>
<dbReference type="InterPro" id="IPR001680">
    <property type="entry name" value="WD40_rpt"/>
</dbReference>
<feature type="compositionally biased region" description="Acidic residues" evidence="4">
    <location>
        <begin position="31"/>
        <end position="86"/>
    </location>
</feature>
<dbReference type="Pfam" id="PF12265">
    <property type="entry name" value="CAF1C_H4-bd"/>
    <property type="match status" value="1"/>
</dbReference>
<dbReference type="PANTHER" id="PTHR45903">
    <property type="entry name" value="GLUTAMATE-RICH WD REPEAT-CONTAINING PROTEIN 1"/>
    <property type="match status" value="1"/>
</dbReference>
<feature type="repeat" description="WD" evidence="3">
    <location>
        <begin position="405"/>
        <end position="439"/>
    </location>
</feature>